<feature type="domain" description="Reverse transcriptase zinc-binding" evidence="1">
    <location>
        <begin position="11"/>
        <end position="98"/>
    </location>
</feature>
<gene>
    <name evidence="2" type="ORF">Dsin_012597</name>
</gene>
<dbReference type="AlphaFoldDB" id="A0AAE0AIC5"/>
<organism evidence="2 3">
    <name type="scientific">Dipteronia sinensis</name>
    <dbReference type="NCBI Taxonomy" id="43782"/>
    <lineage>
        <taxon>Eukaryota</taxon>
        <taxon>Viridiplantae</taxon>
        <taxon>Streptophyta</taxon>
        <taxon>Embryophyta</taxon>
        <taxon>Tracheophyta</taxon>
        <taxon>Spermatophyta</taxon>
        <taxon>Magnoliopsida</taxon>
        <taxon>eudicotyledons</taxon>
        <taxon>Gunneridae</taxon>
        <taxon>Pentapetalae</taxon>
        <taxon>rosids</taxon>
        <taxon>malvids</taxon>
        <taxon>Sapindales</taxon>
        <taxon>Sapindaceae</taxon>
        <taxon>Hippocastanoideae</taxon>
        <taxon>Acereae</taxon>
        <taxon>Dipteronia</taxon>
    </lineage>
</organism>
<dbReference type="Proteomes" id="UP001281410">
    <property type="component" value="Unassembled WGS sequence"/>
</dbReference>
<name>A0AAE0AIC5_9ROSI</name>
<dbReference type="Pfam" id="PF13966">
    <property type="entry name" value="zf-RVT"/>
    <property type="match status" value="1"/>
</dbReference>
<proteinExistence type="predicted"/>
<evidence type="ECO:0000259" key="1">
    <source>
        <dbReference type="Pfam" id="PF13966"/>
    </source>
</evidence>
<comment type="caution">
    <text evidence="2">The sequence shown here is derived from an EMBL/GenBank/DDBJ whole genome shotgun (WGS) entry which is preliminary data.</text>
</comment>
<dbReference type="InterPro" id="IPR026960">
    <property type="entry name" value="RVT-Znf"/>
</dbReference>
<sequence length="228" mass="25235">MAWTPNPRGEFSVSSFRKSLKEEGARRLAASNLIRKGVSPIKVEMFVWQAIYDRIMMKDVMYRFGSGNLASKECHLCGNGEEIVDHLLLHCAWTKSLWIAGWFKHIGKGSGEDITSMILNLSERCVDPKPMKKLKAEVWQPLAPGSLKFNVDGSAQGSLGHARMGGVLRNHCGIASFKHVNWIYDVRTISKIHGILKIVHNSRTTNSAAGMLAKKGSNNEGDFQLLGG</sequence>
<dbReference type="EMBL" id="JANJYJ010000004">
    <property type="protein sequence ID" value="KAK3218627.1"/>
    <property type="molecule type" value="Genomic_DNA"/>
</dbReference>
<protein>
    <recommendedName>
        <fullName evidence="1">Reverse transcriptase zinc-binding domain-containing protein</fullName>
    </recommendedName>
</protein>
<accession>A0AAE0AIC5</accession>
<evidence type="ECO:0000313" key="3">
    <source>
        <dbReference type="Proteomes" id="UP001281410"/>
    </source>
</evidence>
<evidence type="ECO:0000313" key="2">
    <source>
        <dbReference type="EMBL" id="KAK3218627.1"/>
    </source>
</evidence>
<keyword evidence="3" id="KW-1185">Reference proteome</keyword>
<reference evidence="2" key="1">
    <citation type="journal article" date="2023" name="Plant J.">
        <title>Genome sequences and population genomics provide insights into the demographic history, inbreeding, and mutation load of two 'living fossil' tree species of Dipteronia.</title>
        <authorList>
            <person name="Feng Y."/>
            <person name="Comes H.P."/>
            <person name="Chen J."/>
            <person name="Zhu S."/>
            <person name="Lu R."/>
            <person name="Zhang X."/>
            <person name="Li P."/>
            <person name="Qiu J."/>
            <person name="Olsen K.M."/>
            <person name="Qiu Y."/>
        </authorList>
    </citation>
    <scope>NUCLEOTIDE SEQUENCE</scope>
    <source>
        <strain evidence="2">NBL</strain>
    </source>
</reference>